<dbReference type="GO" id="GO:0004813">
    <property type="term" value="F:alanine-tRNA ligase activity"/>
    <property type="evidence" value="ECO:0007669"/>
    <property type="project" value="InterPro"/>
</dbReference>
<dbReference type="Gene3D" id="3.30.980.10">
    <property type="entry name" value="Threonyl-trna Synthetase, Chain A, domain 2"/>
    <property type="match status" value="1"/>
</dbReference>
<feature type="domain" description="Alanyl-transfer RNA synthetases family profile" evidence="5">
    <location>
        <begin position="1"/>
        <end position="236"/>
    </location>
</feature>
<gene>
    <name evidence="6" type="ORF">IAA45_02760</name>
</gene>
<comment type="cofactor">
    <cofactor evidence="1">
        <name>Zn(2+)</name>
        <dbReference type="ChEBI" id="CHEBI:29105"/>
    </cofactor>
</comment>
<dbReference type="GO" id="GO:0005737">
    <property type="term" value="C:cytoplasm"/>
    <property type="evidence" value="ECO:0007669"/>
    <property type="project" value="UniProtKB-SubCell"/>
</dbReference>
<dbReference type="AlphaFoldDB" id="A0A9D1WG95"/>
<dbReference type="GO" id="GO:0046872">
    <property type="term" value="F:metal ion binding"/>
    <property type="evidence" value="ECO:0007669"/>
    <property type="project" value="UniProtKB-KW"/>
</dbReference>
<dbReference type="Pfam" id="PF02272">
    <property type="entry name" value="DHHA1"/>
    <property type="match status" value="1"/>
</dbReference>
<dbReference type="PANTHER" id="PTHR43462">
    <property type="entry name" value="ALANYL-TRNA EDITING PROTEIN"/>
    <property type="match status" value="1"/>
</dbReference>
<dbReference type="PANTHER" id="PTHR43462:SF1">
    <property type="entry name" value="ALANYL-TRNA EDITING PROTEIN AARSD1"/>
    <property type="match status" value="1"/>
</dbReference>
<accession>A0A9D1WG95</accession>
<evidence type="ECO:0000256" key="4">
    <source>
        <dbReference type="ARBA" id="ARBA00022833"/>
    </source>
</evidence>
<dbReference type="InterPro" id="IPR009000">
    <property type="entry name" value="Transl_B-barrel_sf"/>
</dbReference>
<dbReference type="InterPro" id="IPR012947">
    <property type="entry name" value="tRNA_SAD"/>
</dbReference>
<dbReference type="InterPro" id="IPR003156">
    <property type="entry name" value="DHHA1_dom"/>
</dbReference>
<dbReference type="Gene3D" id="3.10.310.40">
    <property type="match status" value="1"/>
</dbReference>
<dbReference type="InterPro" id="IPR018165">
    <property type="entry name" value="Ala-tRNA-synth_IIc_core"/>
</dbReference>
<evidence type="ECO:0000256" key="2">
    <source>
        <dbReference type="ARBA" id="ARBA00004496"/>
    </source>
</evidence>
<proteinExistence type="predicted"/>
<evidence type="ECO:0000313" key="7">
    <source>
        <dbReference type="Proteomes" id="UP000886817"/>
    </source>
</evidence>
<organism evidence="6 7">
    <name type="scientific">Candidatus Blautia gallistercoris</name>
    <dbReference type="NCBI Taxonomy" id="2838490"/>
    <lineage>
        <taxon>Bacteria</taxon>
        <taxon>Bacillati</taxon>
        <taxon>Bacillota</taxon>
        <taxon>Clostridia</taxon>
        <taxon>Lachnospirales</taxon>
        <taxon>Lachnospiraceae</taxon>
        <taxon>Blautia</taxon>
    </lineage>
</organism>
<evidence type="ECO:0000256" key="3">
    <source>
        <dbReference type="ARBA" id="ARBA00022723"/>
    </source>
</evidence>
<dbReference type="PROSITE" id="PS50860">
    <property type="entry name" value="AA_TRNA_LIGASE_II_ALA"/>
    <property type="match status" value="1"/>
</dbReference>
<reference evidence="6" key="1">
    <citation type="journal article" date="2021" name="PeerJ">
        <title>Extensive microbial diversity within the chicken gut microbiome revealed by metagenomics and culture.</title>
        <authorList>
            <person name="Gilroy R."/>
            <person name="Ravi A."/>
            <person name="Getino M."/>
            <person name="Pursley I."/>
            <person name="Horton D.L."/>
            <person name="Alikhan N.F."/>
            <person name="Baker D."/>
            <person name="Gharbi K."/>
            <person name="Hall N."/>
            <person name="Watson M."/>
            <person name="Adriaenssens E.M."/>
            <person name="Foster-Nyarko E."/>
            <person name="Jarju S."/>
            <person name="Secka A."/>
            <person name="Antonio M."/>
            <person name="Oren A."/>
            <person name="Chaudhuri R.R."/>
            <person name="La Ragione R."/>
            <person name="Hildebrand F."/>
            <person name="Pallen M.J."/>
        </authorList>
    </citation>
    <scope>NUCLEOTIDE SEQUENCE</scope>
    <source>
        <strain evidence="6">ChiSjej1B19-8411</strain>
    </source>
</reference>
<sequence>MVTEKLYYKDVYQKEFAATVLECRETKKGYAVILSATAFYPEGGGQPYDTGTLNEAVVREVHEKNGEILHETDRPLEPGTEVVGKIHWERRFDLMQQHSGEHMVSGMIHQRYGYDNVGFHMGGDVVTIDFNGMIREEELREIEAAVNEQIWKDQPVKIYYPEPQELEQLAYRSKKELTGEVRIVEFPGVDCCACCGLHVTRTGEVGMVKLLSVEKFRNGVRMEMISGRRVLDYLQMVREQNQKISVLLSARPDHTAAAVERLGEENFRLKGRVMALEERLFADEARRLEGKGDVLLFEAGLEADSLRKLAVAVMERCQGRCAVFSDNGDGSWKYAVGEVNGDLREFVKKLNQTLHGRGGGKAFFAQGSVQASRTEIQKFFSA</sequence>
<comment type="caution">
    <text evidence="6">The sequence shown here is derived from an EMBL/GenBank/DDBJ whole genome shotgun (WGS) entry which is preliminary data.</text>
</comment>
<keyword evidence="3" id="KW-0479">Metal-binding</keyword>
<dbReference type="InterPro" id="IPR018163">
    <property type="entry name" value="Thr/Ala-tRNA-synth_IIc_edit"/>
</dbReference>
<dbReference type="SUPFAM" id="SSF55186">
    <property type="entry name" value="ThrRS/AlaRS common domain"/>
    <property type="match status" value="1"/>
</dbReference>
<comment type="subcellular location">
    <subcellularLocation>
        <location evidence="2">Cytoplasm</location>
    </subcellularLocation>
</comment>
<dbReference type="SMART" id="SM00863">
    <property type="entry name" value="tRNA_SAD"/>
    <property type="match status" value="1"/>
</dbReference>
<reference evidence="6" key="2">
    <citation type="submission" date="2021-04" db="EMBL/GenBank/DDBJ databases">
        <authorList>
            <person name="Gilroy R."/>
        </authorList>
    </citation>
    <scope>NUCLEOTIDE SEQUENCE</scope>
    <source>
        <strain evidence="6">ChiSjej1B19-8411</strain>
    </source>
</reference>
<evidence type="ECO:0000259" key="5">
    <source>
        <dbReference type="PROSITE" id="PS50860"/>
    </source>
</evidence>
<dbReference type="SUPFAM" id="SSF50447">
    <property type="entry name" value="Translation proteins"/>
    <property type="match status" value="1"/>
</dbReference>
<dbReference type="Pfam" id="PF07973">
    <property type="entry name" value="tRNA_SAD"/>
    <property type="match status" value="1"/>
</dbReference>
<dbReference type="Pfam" id="PF01411">
    <property type="entry name" value="tRNA-synt_2c"/>
    <property type="match status" value="1"/>
</dbReference>
<dbReference type="InterPro" id="IPR051335">
    <property type="entry name" value="Alanyl-tRNA_Editing_Enzymes"/>
</dbReference>
<dbReference type="GO" id="GO:0005524">
    <property type="term" value="F:ATP binding"/>
    <property type="evidence" value="ECO:0007669"/>
    <property type="project" value="InterPro"/>
</dbReference>
<name>A0A9D1WG95_9FIRM</name>
<evidence type="ECO:0000313" key="6">
    <source>
        <dbReference type="EMBL" id="HIX58619.1"/>
    </source>
</evidence>
<keyword evidence="4" id="KW-0862">Zinc</keyword>
<dbReference type="GO" id="GO:0002161">
    <property type="term" value="F:aminoacyl-tRNA deacylase activity"/>
    <property type="evidence" value="ECO:0007669"/>
    <property type="project" value="UniProtKB-ARBA"/>
</dbReference>
<protein>
    <submittedName>
        <fullName evidence="6">Alanyl-tRNA editing protein</fullName>
    </submittedName>
</protein>
<dbReference type="EMBL" id="DXEX01000066">
    <property type="protein sequence ID" value="HIX58619.1"/>
    <property type="molecule type" value="Genomic_DNA"/>
</dbReference>
<dbReference type="GO" id="GO:0006419">
    <property type="term" value="P:alanyl-tRNA aminoacylation"/>
    <property type="evidence" value="ECO:0007669"/>
    <property type="project" value="InterPro"/>
</dbReference>
<dbReference type="GO" id="GO:0003676">
    <property type="term" value="F:nucleic acid binding"/>
    <property type="evidence" value="ECO:0007669"/>
    <property type="project" value="InterPro"/>
</dbReference>
<dbReference type="InterPro" id="IPR018164">
    <property type="entry name" value="Ala-tRNA-synth_IIc_N"/>
</dbReference>
<dbReference type="Gene3D" id="2.40.30.130">
    <property type="match status" value="1"/>
</dbReference>
<evidence type="ECO:0000256" key="1">
    <source>
        <dbReference type="ARBA" id="ARBA00001947"/>
    </source>
</evidence>
<dbReference type="Proteomes" id="UP000886817">
    <property type="component" value="Unassembled WGS sequence"/>
</dbReference>